<dbReference type="Gene3D" id="3.90.25.10">
    <property type="entry name" value="UDP-galactose 4-epimerase, domain 1"/>
    <property type="match status" value="1"/>
</dbReference>
<dbReference type="EMBL" id="JAGRQH010000008">
    <property type="protein sequence ID" value="MBR0560448.1"/>
    <property type="molecule type" value="Genomic_DNA"/>
</dbReference>
<proteinExistence type="predicted"/>
<accession>A0ABS5E966</accession>
<dbReference type="InterPro" id="IPR036291">
    <property type="entry name" value="NAD(P)-bd_dom_sf"/>
</dbReference>
<dbReference type="RefSeq" id="WP_211682844.1">
    <property type="nucleotide sequence ID" value="NZ_JAGRQH010000008.1"/>
</dbReference>
<dbReference type="PANTHER" id="PTHR43162">
    <property type="match status" value="1"/>
</dbReference>
<evidence type="ECO:0000313" key="3">
    <source>
        <dbReference type="Proteomes" id="UP000677812"/>
    </source>
</evidence>
<name>A0ABS5E966_9PROT</name>
<comment type="caution">
    <text evidence="2">The sequence shown here is derived from an EMBL/GenBank/DDBJ whole genome shotgun (WGS) entry which is preliminary data.</text>
</comment>
<protein>
    <submittedName>
        <fullName evidence="2">SDR family oxidoreductase</fullName>
    </submittedName>
</protein>
<evidence type="ECO:0000259" key="1">
    <source>
        <dbReference type="Pfam" id="PF05368"/>
    </source>
</evidence>
<dbReference type="InterPro" id="IPR008030">
    <property type="entry name" value="NmrA-like"/>
</dbReference>
<dbReference type="Gene3D" id="3.40.50.720">
    <property type="entry name" value="NAD(P)-binding Rossmann-like Domain"/>
    <property type="match status" value="1"/>
</dbReference>
<feature type="domain" description="NmrA-like" evidence="1">
    <location>
        <begin position="1"/>
        <end position="231"/>
    </location>
</feature>
<dbReference type="CDD" id="cd05269">
    <property type="entry name" value="TMR_SDR_a"/>
    <property type="match status" value="1"/>
</dbReference>
<keyword evidence="3" id="KW-1185">Reference proteome</keyword>
<sequence length="279" mass="30086">MKDKILVLGANGNVGIHLVEELVKSGKKVKAASRSGRNVSGAEGVIFDYENNDSIKYALEDVGAMYLMAPTGTVNAFNLLNPVVDAAILHQVKIVLLTMLGADADEAIPYHQVERAVKGSGLPYVILRPNWFADNFHFFWKPGIDQGVISAPAGNGKSSFIDARDIAASAAAALLSNRFDGREFNLTGPTALDYGEAADIVGAVLGKPVRYEAISDEIYIQGLMSVGVSEERASFLAEIMYPVRQNWTAVVTNDVAELTGQAPRSFRAYAQDYKEQLSA</sequence>
<dbReference type="PANTHER" id="PTHR43162:SF1">
    <property type="entry name" value="PRESTALK A DIFFERENTIATION PROTEIN A"/>
    <property type="match status" value="1"/>
</dbReference>
<dbReference type="Pfam" id="PF05368">
    <property type="entry name" value="NmrA"/>
    <property type="match status" value="1"/>
</dbReference>
<reference evidence="2 3" key="1">
    <citation type="submission" date="2021-04" db="EMBL/GenBank/DDBJ databases">
        <title>The complete genome sequence of Neokomagataea sp. TBRC 2177.</title>
        <authorList>
            <person name="Charoenyingcharoen P."/>
            <person name="Yukphan P."/>
        </authorList>
    </citation>
    <scope>NUCLEOTIDE SEQUENCE [LARGE SCALE GENOMIC DNA]</scope>
    <source>
        <strain evidence="2 3">TBRC 2177</strain>
    </source>
</reference>
<dbReference type="Proteomes" id="UP000677812">
    <property type="component" value="Unassembled WGS sequence"/>
</dbReference>
<dbReference type="InterPro" id="IPR051604">
    <property type="entry name" value="Ergot_Alk_Oxidoreductase"/>
</dbReference>
<organism evidence="2 3">
    <name type="scientific">Neokomagataea anthophila</name>
    <dbReference type="NCBI Taxonomy" id="2826925"/>
    <lineage>
        <taxon>Bacteria</taxon>
        <taxon>Pseudomonadati</taxon>
        <taxon>Pseudomonadota</taxon>
        <taxon>Alphaproteobacteria</taxon>
        <taxon>Acetobacterales</taxon>
        <taxon>Acetobacteraceae</taxon>
        <taxon>Neokomagataea</taxon>
    </lineage>
</organism>
<dbReference type="SUPFAM" id="SSF51735">
    <property type="entry name" value="NAD(P)-binding Rossmann-fold domains"/>
    <property type="match status" value="1"/>
</dbReference>
<gene>
    <name evidence="2" type="ORF">KB213_10330</name>
</gene>
<evidence type="ECO:0000313" key="2">
    <source>
        <dbReference type="EMBL" id="MBR0560448.1"/>
    </source>
</evidence>